<gene>
    <name evidence="2" type="ORF">LIER_29140</name>
</gene>
<keyword evidence="1" id="KW-0472">Membrane</keyword>
<evidence type="ECO:0000256" key="1">
    <source>
        <dbReference type="SAM" id="Phobius"/>
    </source>
</evidence>
<reference evidence="2 3" key="1">
    <citation type="submission" date="2024-01" db="EMBL/GenBank/DDBJ databases">
        <title>The complete chloroplast genome sequence of Lithospermum erythrorhizon: insights into the phylogenetic relationship among Boraginaceae species and the maternal lineages of purple gromwells.</title>
        <authorList>
            <person name="Okada T."/>
            <person name="Watanabe K."/>
        </authorList>
    </citation>
    <scope>NUCLEOTIDE SEQUENCE [LARGE SCALE GENOMIC DNA]</scope>
</reference>
<feature type="transmembrane region" description="Helical" evidence="1">
    <location>
        <begin position="44"/>
        <end position="66"/>
    </location>
</feature>
<dbReference type="AlphaFoldDB" id="A0AAV3RLT0"/>
<protein>
    <submittedName>
        <fullName evidence="2">Uncharacterized protein</fullName>
    </submittedName>
</protein>
<keyword evidence="1" id="KW-1133">Transmembrane helix</keyword>
<organism evidence="2 3">
    <name type="scientific">Lithospermum erythrorhizon</name>
    <name type="common">Purple gromwell</name>
    <name type="synonym">Lithospermum officinale var. erythrorhizon</name>
    <dbReference type="NCBI Taxonomy" id="34254"/>
    <lineage>
        <taxon>Eukaryota</taxon>
        <taxon>Viridiplantae</taxon>
        <taxon>Streptophyta</taxon>
        <taxon>Embryophyta</taxon>
        <taxon>Tracheophyta</taxon>
        <taxon>Spermatophyta</taxon>
        <taxon>Magnoliopsida</taxon>
        <taxon>eudicotyledons</taxon>
        <taxon>Gunneridae</taxon>
        <taxon>Pentapetalae</taxon>
        <taxon>asterids</taxon>
        <taxon>lamiids</taxon>
        <taxon>Boraginales</taxon>
        <taxon>Boraginaceae</taxon>
        <taxon>Boraginoideae</taxon>
        <taxon>Lithospermeae</taxon>
        <taxon>Lithospermum</taxon>
    </lineage>
</organism>
<accession>A0AAV3RLT0</accession>
<comment type="caution">
    <text evidence="2">The sequence shown here is derived from an EMBL/GenBank/DDBJ whole genome shotgun (WGS) entry which is preliminary data.</text>
</comment>
<dbReference type="Proteomes" id="UP001454036">
    <property type="component" value="Unassembled WGS sequence"/>
</dbReference>
<keyword evidence="3" id="KW-1185">Reference proteome</keyword>
<sequence length="72" mass="8199">MVDEMLDSDVNEHPMAEQISEDDKLNLKSEMVVEHNLDNFRAKFLSTTLSLGCILSQLLSFLVLMIPRLVGY</sequence>
<evidence type="ECO:0000313" key="3">
    <source>
        <dbReference type="Proteomes" id="UP001454036"/>
    </source>
</evidence>
<dbReference type="EMBL" id="BAABME010009935">
    <property type="protein sequence ID" value="GAA0176083.1"/>
    <property type="molecule type" value="Genomic_DNA"/>
</dbReference>
<evidence type="ECO:0000313" key="2">
    <source>
        <dbReference type="EMBL" id="GAA0176083.1"/>
    </source>
</evidence>
<proteinExistence type="predicted"/>
<name>A0AAV3RLT0_LITER</name>
<keyword evidence="1" id="KW-0812">Transmembrane</keyword>